<keyword evidence="4 8" id="KW-0812">Transmembrane</keyword>
<keyword evidence="2 8" id="KW-0813">Transport</keyword>
<dbReference type="NCBIfam" id="TIGR04056">
    <property type="entry name" value="OMP_RagA_SusC"/>
    <property type="match status" value="1"/>
</dbReference>
<dbReference type="PANTHER" id="PTHR30069">
    <property type="entry name" value="TONB-DEPENDENT OUTER MEMBRANE RECEPTOR"/>
    <property type="match status" value="1"/>
</dbReference>
<dbReference type="InterPro" id="IPR037066">
    <property type="entry name" value="Plug_dom_sf"/>
</dbReference>
<dbReference type="InterPro" id="IPR023996">
    <property type="entry name" value="TonB-dep_OMP_SusC/RagA"/>
</dbReference>
<dbReference type="Proteomes" id="UP000006241">
    <property type="component" value="Unassembled WGS sequence"/>
</dbReference>
<evidence type="ECO:0000256" key="1">
    <source>
        <dbReference type="ARBA" id="ARBA00004571"/>
    </source>
</evidence>
<dbReference type="Pfam" id="PF13715">
    <property type="entry name" value="CarbopepD_reg_2"/>
    <property type="match status" value="1"/>
</dbReference>
<dbReference type="InterPro" id="IPR036942">
    <property type="entry name" value="Beta-barrel_TonB_sf"/>
</dbReference>
<protein>
    <submittedName>
        <fullName evidence="11">TonB-linked outer membrane protein, SusC/RagA family</fullName>
    </submittedName>
</protein>
<organism evidence="11 12">
    <name type="scientific">Sphingobacterium spiritivorum ATCC 33300</name>
    <dbReference type="NCBI Taxonomy" id="525372"/>
    <lineage>
        <taxon>Bacteria</taxon>
        <taxon>Pseudomonadati</taxon>
        <taxon>Bacteroidota</taxon>
        <taxon>Sphingobacteriia</taxon>
        <taxon>Sphingobacteriales</taxon>
        <taxon>Sphingobacteriaceae</taxon>
        <taxon>Sphingobacterium</taxon>
    </lineage>
</organism>
<dbReference type="InterPro" id="IPR008969">
    <property type="entry name" value="CarboxyPept-like_regulatory"/>
</dbReference>
<keyword evidence="6 8" id="KW-0472">Membrane</keyword>
<dbReference type="EMBL" id="ACHB01000011">
    <property type="protein sequence ID" value="EEI93839.1"/>
    <property type="molecule type" value="Genomic_DNA"/>
</dbReference>
<evidence type="ECO:0000256" key="9">
    <source>
        <dbReference type="SAM" id="SignalP"/>
    </source>
</evidence>
<feature type="chain" id="PRO_5002912175" evidence="9">
    <location>
        <begin position="22"/>
        <end position="1042"/>
    </location>
</feature>
<dbReference type="Pfam" id="PF07715">
    <property type="entry name" value="Plug"/>
    <property type="match status" value="1"/>
</dbReference>
<evidence type="ECO:0000256" key="3">
    <source>
        <dbReference type="ARBA" id="ARBA00022452"/>
    </source>
</evidence>
<dbReference type="InterPro" id="IPR039426">
    <property type="entry name" value="TonB-dep_rcpt-like"/>
</dbReference>
<dbReference type="PANTHER" id="PTHR30069:SF29">
    <property type="entry name" value="HEMOGLOBIN AND HEMOGLOBIN-HAPTOGLOBIN-BINDING PROTEIN 1-RELATED"/>
    <property type="match status" value="1"/>
</dbReference>
<sequence>MKQKLLKVFLVCTLLVGVVYAQNRQVSGKVTSASDGTPVQGVSIVVQGTSTATQTDGSGNYSINVAGDVTLVFSYIGYQRQAISVGNRSTINVQLSNDETSLEEVVVTAQGITRSNKSLGYSTQTVTGNNLTQKSETNVLNSLQGKVAGVNITSSSGQPGSSTNINIRGITSFGGNNQPLIVVDGIIFSNDTDNSQNTLFGSQPSNRLNDIPPDNIESINVLKGPAASALYGSRASAGVLMITTKSGKGMGGKTEVTVNSSANFQKIGYLPDFQTSYGQGSQNIYNNQSTLSWGPKFGTMDSVIQGGTGLKVPYKAYPNNITDFYKTGAFYQNSANLAGGDENSNFTAGLSSTIQNGVVRESNYNRHTVNVGGNTKLKNGIKVGGSITYGKTSQRGSTMGNGGSAFGQISRIPVSYDLIGTPILNAAGQRQYFLGTQNSPLWSVENEFFTSNVDRVFGNLSIGYDFTDWLNVSYRVTGDTYNDIRSQVLRNGSARAPQGAIDADNRFRSELNGDLMIRAKKDNILTEGLNASLLLGQNINQRDYRSSGVVSSALSIPGFDNVSNASVFTGSYSNKERRRLIGHYAQLSLDYNSYLFLELTGRADKSSTLPSGNNTYFYPSASLSFVPTDAWDIKSDLLSFWKLKANVARVGRDADPYLLKTVFLSSTYGNNTASITFPIAVGTSSITGFQIGSRIGFDQLKPEFVNSYEFGTQFGLWNNRIDVDVTYFSTRSTSQIFDVAVSNSSGYDTRTSNIGEMTNKGIEVMLNGYPIRNNNFSWNVNLNFTRIRNKVIAIFGDKPVGGDQLTSTVIPDVNYFGGITPSIAEGYPYGVIVGAKYARNEEGQLLINPTTGLFAPTVGNQILANPQKDYTLGISNTFTYKGISLSALFDIAKGGQIFSMGQVDMRSGGMIEETGVDRDQPRILPGVIQNSDGSYRPNDIQISAQSYWQNLGGIASEAAVFDATAYRLREVSLNYSLPKSILNKTPFGQLSIGVSGRNLWMFAPGFPGDPETNTQGAGNVQGLDLNGIPTTRNYGINLRATF</sequence>
<dbReference type="PROSITE" id="PS52016">
    <property type="entry name" value="TONB_DEPENDENT_REC_3"/>
    <property type="match status" value="1"/>
</dbReference>
<gene>
    <name evidence="11" type="ORF">HMPREF0765_0571</name>
</gene>
<accession>C2FTB5</accession>
<evidence type="ECO:0000313" key="11">
    <source>
        <dbReference type="EMBL" id="EEI93839.1"/>
    </source>
</evidence>
<dbReference type="GO" id="GO:0015344">
    <property type="term" value="F:siderophore uptake transmembrane transporter activity"/>
    <property type="evidence" value="ECO:0007669"/>
    <property type="project" value="TreeGrafter"/>
</dbReference>
<dbReference type="SUPFAM" id="SSF49464">
    <property type="entry name" value="Carboxypeptidase regulatory domain-like"/>
    <property type="match status" value="1"/>
</dbReference>
<dbReference type="Gene3D" id="2.40.170.20">
    <property type="entry name" value="TonB-dependent receptor, beta-barrel domain"/>
    <property type="match status" value="1"/>
</dbReference>
<dbReference type="Gene3D" id="2.60.40.1120">
    <property type="entry name" value="Carboxypeptidase-like, regulatory domain"/>
    <property type="match status" value="1"/>
</dbReference>
<dbReference type="RefSeq" id="WP_003012005.1">
    <property type="nucleotide sequence ID" value="NZ_GG668636.1"/>
</dbReference>
<dbReference type="HOGENOM" id="CLU_004317_2_1_10"/>
<keyword evidence="5 9" id="KW-0732">Signal</keyword>
<dbReference type="SUPFAM" id="SSF56935">
    <property type="entry name" value="Porins"/>
    <property type="match status" value="1"/>
</dbReference>
<evidence type="ECO:0000256" key="5">
    <source>
        <dbReference type="ARBA" id="ARBA00022729"/>
    </source>
</evidence>
<reference evidence="11 12" key="1">
    <citation type="submission" date="2009-01" db="EMBL/GenBank/DDBJ databases">
        <authorList>
            <person name="Qin X."/>
            <person name="Bachman B."/>
            <person name="Battles P."/>
            <person name="Bell A."/>
            <person name="Bess C."/>
            <person name="Bickham C."/>
            <person name="Chaboub L."/>
            <person name="Chen D."/>
            <person name="Coyle M."/>
            <person name="Deiros D.R."/>
            <person name="Dinh H."/>
            <person name="Forbes L."/>
            <person name="Fowler G."/>
            <person name="Francisco L."/>
            <person name="Fu Q."/>
            <person name="Gubbala S."/>
            <person name="Hale W."/>
            <person name="Han Y."/>
            <person name="Hemphill L."/>
            <person name="Highlander S.K."/>
            <person name="Hirani K."/>
            <person name="Hogues M."/>
            <person name="Jackson L."/>
            <person name="Jakkamsetti A."/>
            <person name="Javaid M."/>
            <person name="Jiang H."/>
            <person name="Korchina V."/>
            <person name="Kovar C."/>
            <person name="Lara F."/>
            <person name="Lee S."/>
            <person name="Mata R."/>
            <person name="Mathew T."/>
            <person name="Moen C."/>
            <person name="Morales K."/>
            <person name="Munidasa M."/>
            <person name="Nazareth L."/>
            <person name="Ngo R."/>
            <person name="Nguyen L."/>
            <person name="Okwuonu G."/>
            <person name="Ongeri F."/>
            <person name="Patil S."/>
            <person name="Petrosino J."/>
            <person name="Pham C."/>
            <person name="Pham P."/>
            <person name="Pu L.-L."/>
            <person name="Puazo M."/>
            <person name="Raj R."/>
            <person name="Reid J."/>
            <person name="Rouhana J."/>
            <person name="Saada N."/>
            <person name="Shang Y."/>
            <person name="Simmons D."/>
            <person name="Thornton R."/>
            <person name="Warren J."/>
            <person name="Weissenberger G."/>
            <person name="Zhang J."/>
            <person name="Zhang L."/>
            <person name="Zhou C."/>
            <person name="Zhu D."/>
            <person name="Muzny D."/>
            <person name="Worley K."/>
            <person name="Gibbs R."/>
        </authorList>
    </citation>
    <scope>NUCLEOTIDE SEQUENCE [LARGE SCALE GENOMIC DNA]</scope>
    <source>
        <strain evidence="11 12">ATCC 33300</strain>
    </source>
</reference>
<dbReference type="Gene3D" id="2.170.130.10">
    <property type="entry name" value="TonB-dependent receptor, plug domain"/>
    <property type="match status" value="1"/>
</dbReference>
<evidence type="ECO:0000313" key="12">
    <source>
        <dbReference type="Proteomes" id="UP000006241"/>
    </source>
</evidence>
<dbReference type="GO" id="GO:0009279">
    <property type="term" value="C:cell outer membrane"/>
    <property type="evidence" value="ECO:0007669"/>
    <property type="project" value="UniProtKB-SubCell"/>
</dbReference>
<comment type="similarity">
    <text evidence="8">Belongs to the TonB-dependent receptor family.</text>
</comment>
<comment type="caution">
    <text evidence="11">The sequence shown here is derived from an EMBL/GenBank/DDBJ whole genome shotgun (WGS) entry which is preliminary data.</text>
</comment>
<feature type="domain" description="TonB-dependent receptor plug" evidence="10">
    <location>
        <begin position="117"/>
        <end position="239"/>
    </location>
</feature>
<evidence type="ECO:0000256" key="7">
    <source>
        <dbReference type="ARBA" id="ARBA00023237"/>
    </source>
</evidence>
<feature type="signal peptide" evidence="9">
    <location>
        <begin position="1"/>
        <end position="21"/>
    </location>
</feature>
<dbReference type="NCBIfam" id="TIGR04057">
    <property type="entry name" value="SusC_RagA_signa"/>
    <property type="match status" value="1"/>
</dbReference>
<evidence type="ECO:0000256" key="4">
    <source>
        <dbReference type="ARBA" id="ARBA00022692"/>
    </source>
</evidence>
<dbReference type="GO" id="GO:0044718">
    <property type="term" value="P:siderophore transmembrane transport"/>
    <property type="evidence" value="ECO:0007669"/>
    <property type="project" value="TreeGrafter"/>
</dbReference>
<proteinExistence type="inferred from homology"/>
<comment type="subcellular location">
    <subcellularLocation>
        <location evidence="1 8">Cell outer membrane</location>
        <topology evidence="1 8">Multi-pass membrane protein</topology>
    </subcellularLocation>
</comment>
<dbReference type="AlphaFoldDB" id="C2FTB5"/>
<keyword evidence="7 8" id="KW-0998">Cell outer membrane</keyword>
<evidence type="ECO:0000259" key="10">
    <source>
        <dbReference type="Pfam" id="PF07715"/>
    </source>
</evidence>
<dbReference type="InterPro" id="IPR012910">
    <property type="entry name" value="Plug_dom"/>
</dbReference>
<evidence type="ECO:0000256" key="6">
    <source>
        <dbReference type="ARBA" id="ARBA00023136"/>
    </source>
</evidence>
<evidence type="ECO:0000256" key="8">
    <source>
        <dbReference type="PROSITE-ProRule" id="PRU01360"/>
    </source>
</evidence>
<dbReference type="InterPro" id="IPR023997">
    <property type="entry name" value="TonB-dep_OMP_SusC/RagA_CS"/>
</dbReference>
<keyword evidence="3 8" id="KW-1134">Transmembrane beta strand</keyword>
<name>C2FTB5_SPHSI</name>
<evidence type="ECO:0000256" key="2">
    <source>
        <dbReference type="ARBA" id="ARBA00022448"/>
    </source>
</evidence>